<evidence type="ECO:0000313" key="2">
    <source>
        <dbReference type="Proteomes" id="UP000199343"/>
    </source>
</evidence>
<dbReference type="EMBL" id="FMIC01000002">
    <property type="protein sequence ID" value="SCL73585.1"/>
    <property type="molecule type" value="Genomic_DNA"/>
</dbReference>
<dbReference type="Proteomes" id="UP000199343">
    <property type="component" value="Unassembled WGS sequence"/>
</dbReference>
<dbReference type="RefSeq" id="WP_091632457.1">
    <property type="nucleotide sequence ID" value="NZ_FMIC01000002.1"/>
</dbReference>
<name>A0A1C6W4S7_9ACTN</name>
<dbReference type="AlphaFoldDB" id="A0A1C6W4S7"/>
<dbReference type="OrthoDB" id="3391555at2"/>
<organism evidence="1 2">
    <name type="scientific">Micromonospora peucetia</name>
    <dbReference type="NCBI Taxonomy" id="47871"/>
    <lineage>
        <taxon>Bacteria</taxon>
        <taxon>Bacillati</taxon>
        <taxon>Actinomycetota</taxon>
        <taxon>Actinomycetes</taxon>
        <taxon>Micromonosporales</taxon>
        <taxon>Micromonosporaceae</taxon>
        <taxon>Micromonospora</taxon>
    </lineage>
</organism>
<reference evidence="1 2" key="1">
    <citation type="submission" date="2016-06" db="EMBL/GenBank/DDBJ databases">
        <authorList>
            <person name="Kjaerup R.B."/>
            <person name="Dalgaard T.S."/>
            <person name="Juul-Madsen H.R."/>
        </authorList>
    </citation>
    <scope>NUCLEOTIDE SEQUENCE [LARGE SCALE GENOMIC DNA]</scope>
    <source>
        <strain evidence="1 2">DSM 43363</strain>
    </source>
</reference>
<evidence type="ECO:0000313" key="1">
    <source>
        <dbReference type="EMBL" id="SCL73585.1"/>
    </source>
</evidence>
<sequence>MSSNPAEDKPSRFALLAYPDDDSPPQIVGWGLALPDGSAFAVNLHGRRTLLALCTNADGVARLHNADVAWIDDEPSPPPQPHSPP</sequence>
<proteinExistence type="predicted"/>
<dbReference type="STRING" id="47871.GA0070608_5888"/>
<protein>
    <submittedName>
        <fullName evidence="1">Uncharacterized protein</fullName>
    </submittedName>
</protein>
<gene>
    <name evidence="1" type="ORF">GA0070608_5888</name>
</gene>
<accession>A0A1C6W4S7</accession>